<dbReference type="AlphaFoldDB" id="A0AAE2YQB4"/>
<dbReference type="Proteomes" id="UP001197378">
    <property type="component" value="Unassembled WGS sequence"/>
</dbReference>
<reference evidence="2" key="1">
    <citation type="journal article" date="2021" name="ISME J.">
        <title>Genomic evolution of the class Acidithiobacillia: deep-branching Proteobacteria living in extreme acidic conditions.</title>
        <authorList>
            <person name="Moya-Beltran A."/>
            <person name="Beard S."/>
            <person name="Rojas-Villalobos C."/>
            <person name="Issotta F."/>
            <person name="Gallardo Y."/>
            <person name="Ulloa R."/>
            <person name="Giaveno A."/>
            <person name="Degli Esposti M."/>
            <person name="Johnson D.B."/>
            <person name="Quatrini R."/>
        </authorList>
    </citation>
    <scope>NUCLEOTIDE SEQUENCE</scope>
    <source>
        <strain evidence="2">VAN18-1</strain>
    </source>
</reference>
<dbReference type="EMBL" id="JAAXYO010000090">
    <property type="protein sequence ID" value="MBU2788003.1"/>
    <property type="molecule type" value="Genomic_DNA"/>
</dbReference>
<proteinExistence type="predicted"/>
<evidence type="ECO:0000313" key="3">
    <source>
        <dbReference type="Proteomes" id="UP001197378"/>
    </source>
</evidence>
<feature type="domain" description="PelB C-terminal" evidence="1">
    <location>
        <begin position="146"/>
        <end position="448"/>
    </location>
</feature>
<sequence>MPKPTPEEDFAQDPLRTLADSLASAPAGGNVTRDVLFAAARRGDFLPAISWSLAHGYWGLAQLLVAKNPQPTPRWVQLSLALHAHDTPALARLLRHPQGLPVRDRMQAQMELGRYRQARQDALSAMQIDPFDRLLRRQYLEAVRESATYVDLAGHWQSFNGLSLYGPRLRGRIAWNDRWSLVFDADALAQSASAASQLLRVPSWSSRDLVGIRWQDPRWQIEGLLGSYQAERNTVSGRISLAWQATDSGEFSANFDYHDRSLQSPALAAAGMVNRVDLQWAQRFGSWLGNIGGGWRQYQGQDGDALGSDRFAEVSLLWRHDLGPWELQVGPFADYHDLSRVSQLQGVLASALQPDARTPDLVLPGSYADIGMRVQWGTWERAVASDWTPYLALNVYQNTRFGPQYQLDAGLSTSVFGPDRLRIGFAQGQGGNGLALNQRVVRLGYRFYF</sequence>
<name>A0AAE2YQB4_9PROT</name>
<accession>A0AAE2YQB4</accession>
<organism evidence="2 3">
    <name type="scientific">Igneacidithiobacillus copahuensis</name>
    <dbReference type="NCBI Taxonomy" id="2724909"/>
    <lineage>
        <taxon>Bacteria</taxon>
        <taxon>Pseudomonadati</taxon>
        <taxon>Pseudomonadota</taxon>
        <taxon>Acidithiobacillia</taxon>
        <taxon>Acidithiobacillales</taxon>
        <taxon>Acidithiobacillaceae</taxon>
        <taxon>Igneacidithiobacillus</taxon>
    </lineage>
</organism>
<dbReference type="InterPro" id="IPR057306">
    <property type="entry name" value="B-barrel_PelB_C"/>
</dbReference>
<evidence type="ECO:0000259" key="1">
    <source>
        <dbReference type="Pfam" id="PF24604"/>
    </source>
</evidence>
<protein>
    <recommendedName>
        <fullName evidence="1">PelB C-terminal domain-containing protein</fullName>
    </recommendedName>
</protein>
<evidence type="ECO:0000313" key="2">
    <source>
        <dbReference type="EMBL" id="MBU2788003.1"/>
    </source>
</evidence>
<keyword evidence="3" id="KW-1185">Reference proteome</keyword>
<comment type="caution">
    <text evidence="2">The sequence shown here is derived from an EMBL/GenBank/DDBJ whole genome shotgun (WGS) entry which is preliminary data.</text>
</comment>
<dbReference type="Pfam" id="PF24604">
    <property type="entry name" value="B-barrel_PelB_C"/>
    <property type="match status" value="1"/>
</dbReference>
<gene>
    <name evidence="2" type="ORF">HFQ13_07275</name>
</gene>